<evidence type="ECO:0000256" key="1">
    <source>
        <dbReference type="ARBA" id="ARBA00009986"/>
    </source>
</evidence>
<dbReference type="InterPro" id="IPR044148">
    <property type="entry name" value="ALDH_GabD1-like"/>
</dbReference>
<gene>
    <name evidence="5" type="ORF">RM51_10780</name>
</gene>
<dbReference type="EMBL" id="JWTA01000008">
    <property type="protein sequence ID" value="KIC62676.1"/>
    <property type="molecule type" value="Genomic_DNA"/>
</dbReference>
<dbReference type="FunFam" id="3.40.605.10:FF:000012">
    <property type="entry name" value="NAD-dependent succinate-semialdehyde dehydrogenase"/>
    <property type="match status" value="1"/>
</dbReference>
<name>A0A0B4D7I2_9FLAO</name>
<accession>A0A0B4D7I2</accession>
<dbReference type="Gene3D" id="3.40.309.10">
    <property type="entry name" value="Aldehyde Dehydrogenase, Chain A, domain 2"/>
    <property type="match status" value="1"/>
</dbReference>
<keyword evidence="6" id="KW-1185">Reference proteome</keyword>
<dbReference type="PANTHER" id="PTHR43217:SF2">
    <property type="entry name" value="SUCCINATE-SEMIALDEHYDE DEHYDROGENASE [NADP(+)]"/>
    <property type="match status" value="1"/>
</dbReference>
<keyword evidence="2" id="KW-0521">NADP</keyword>
<proteinExistence type="inferred from homology"/>
<evidence type="ECO:0000256" key="2">
    <source>
        <dbReference type="ARBA" id="ARBA00022857"/>
    </source>
</evidence>
<keyword evidence="3" id="KW-0560">Oxidoreductase</keyword>
<dbReference type="STRING" id="363331.RM51_10780"/>
<dbReference type="AlphaFoldDB" id="A0A0B4D7I2"/>
<dbReference type="GO" id="GO:0004777">
    <property type="term" value="F:succinate-semialdehyde dehydrogenase (NAD+) activity"/>
    <property type="evidence" value="ECO:0007669"/>
    <property type="project" value="TreeGrafter"/>
</dbReference>
<sequence>MNEIIKKSSIRSVNPYTNEIVREFTEMSAEVIEEKIITAENTFKVWKKTPLNERAKLLHKIAAIMREKRESLAKLATLEMGKLYREALGEVELCAKIFDYYADNGEELLADKPLDPKIGEGYVSYEPLGIHLSVQPWNFPFYQLTRSAAPSVMAGNTVLLKHASNVPQCGLAMEEIFLEAGAPEGLYTNLFVPGRNIESIVADDRIKLVSLTGSEAAGASIAAAAGKYIKRSTLELGGSDPLIVLDDANLDDAVNAAVYGRMHNAGQVCISPKRVIVLREIAEEFEKRAKSIFSSLKVGDPMDAQTQVPPLSSEKAAEEILSQVEKAVAEGATLVSGGKRIDRPGAFIEPTFLKDIKPGNSAYTEEIFGPVFMLYVVKDEAEAIEVANATPFGLGGSIFSNDIIRAKKLAKSIDSGMVFINKVTESLPELPFGGTKKSGYGKELSPAGIYEVVNSKLVYISEKGQ</sequence>
<dbReference type="SUPFAM" id="SSF53720">
    <property type="entry name" value="ALDH-like"/>
    <property type="match status" value="1"/>
</dbReference>
<dbReference type="InterPro" id="IPR015590">
    <property type="entry name" value="Aldehyde_DH_dom"/>
</dbReference>
<dbReference type="InterPro" id="IPR047110">
    <property type="entry name" value="GABD/Sad-like"/>
</dbReference>
<evidence type="ECO:0000313" key="5">
    <source>
        <dbReference type="EMBL" id="KIC62676.1"/>
    </source>
</evidence>
<dbReference type="InterPro" id="IPR016163">
    <property type="entry name" value="Ald_DH_C"/>
</dbReference>
<dbReference type="CDD" id="cd07100">
    <property type="entry name" value="ALDH_SSADH1_GabD1"/>
    <property type="match status" value="1"/>
</dbReference>
<dbReference type="Gene3D" id="3.40.605.10">
    <property type="entry name" value="Aldehyde Dehydrogenase, Chain A, domain 1"/>
    <property type="match status" value="1"/>
</dbReference>
<protein>
    <submittedName>
        <fullName evidence="5">Succinate-semialdehyde dehydrogenase</fullName>
    </submittedName>
</protein>
<evidence type="ECO:0000259" key="4">
    <source>
        <dbReference type="Pfam" id="PF00171"/>
    </source>
</evidence>
<comment type="caution">
    <text evidence="5">The sequence shown here is derived from an EMBL/GenBank/DDBJ whole genome shotgun (WGS) entry which is preliminary data.</text>
</comment>
<dbReference type="Proteomes" id="UP000031167">
    <property type="component" value="Unassembled WGS sequence"/>
</dbReference>
<comment type="similarity">
    <text evidence="1">Belongs to the aldehyde dehydrogenase family.</text>
</comment>
<evidence type="ECO:0000313" key="6">
    <source>
        <dbReference type="Proteomes" id="UP000031167"/>
    </source>
</evidence>
<reference evidence="5 6" key="1">
    <citation type="submission" date="2014-12" db="EMBL/GenBank/DDBJ databases">
        <title>Genome sequencing of Chryseobacterium taiwanense TPW19.</title>
        <authorList>
            <person name="Tan P.W."/>
            <person name="Chan K.-G."/>
        </authorList>
    </citation>
    <scope>NUCLEOTIDE SEQUENCE [LARGE SCALE GENOMIC DNA]</scope>
    <source>
        <strain evidence="5 6">TPW19</strain>
    </source>
</reference>
<dbReference type="PANTHER" id="PTHR43217">
    <property type="entry name" value="SUCCINATE SEMIALDEHYDE DEHYDROGENASE [NAD(P)+] SAD"/>
    <property type="match status" value="1"/>
</dbReference>
<dbReference type="InterPro" id="IPR016161">
    <property type="entry name" value="Ald_DH/histidinol_DH"/>
</dbReference>
<feature type="domain" description="Aldehyde dehydrogenase" evidence="4">
    <location>
        <begin position="8"/>
        <end position="458"/>
    </location>
</feature>
<dbReference type="GO" id="GO:0004030">
    <property type="term" value="F:aldehyde dehydrogenase [NAD(P)+] activity"/>
    <property type="evidence" value="ECO:0007669"/>
    <property type="project" value="InterPro"/>
</dbReference>
<dbReference type="FunFam" id="3.40.309.10:FF:000009">
    <property type="entry name" value="Aldehyde dehydrogenase A"/>
    <property type="match status" value="1"/>
</dbReference>
<dbReference type="InterPro" id="IPR016162">
    <property type="entry name" value="Ald_DH_N"/>
</dbReference>
<dbReference type="OrthoDB" id="9762913at2"/>
<dbReference type="RefSeq" id="WP_039368945.1">
    <property type="nucleotide sequence ID" value="NZ_JWTA01000008.1"/>
</dbReference>
<evidence type="ECO:0000256" key="3">
    <source>
        <dbReference type="ARBA" id="ARBA00023002"/>
    </source>
</evidence>
<dbReference type="Pfam" id="PF00171">
    <property type="entry name" value="Aldedh"/>
    <property type="match status" value="1"/>
</dbReference>
<organism evidence="5 6">
    <name type="scientific">Chryseobacterium taiwanense</name>
    <dbReference type="NCBI Taxonomy" id="363331"/>
    <lineage>
        <taxon>Bacteria</taxon>
        <taxon>Pseudomonadati</taxon>
        <taxon>Bacteroidota</taxon>
        <taxon>Flavobacteriia</taxon>
        <taxon>Flavobacteriales</taxon>
        <taxon>Weeksellaceae</taxon>
        <taxon>Chryseobacterium group</taxon>
        <taxon>Chryseobacterium</taxon>
    </lineage>
</organism>